<name>A0A409W7S0_9AGAR</name>
<dbReference type="Pfam" id="PF20152">
    <property type="entry name" value="DUF6534"/>
    <property type="match status" value="1"/>
</dbReference>
<dbReference type="PANTHER" id="PTHR40465:SF1">
    <property type="entry name" value="DUF6534 DOMAIN-CONTAINING PROTEIN"/>
    <property type="match status" value="1"/>
</dbReference>
<keyword evidence="5" id="KW-1185">Reference proteome</keyword>
<sequence length="193" mass="20766">MGTQTFTQALSNPLPHVSALYLLQSVATLICDVAITVCLVRTLNNAKSGMKKSNTMVNELIVNAINRGGLTAAVAALNLILLLVKQKTVYFYVPLLLIGKLYMNSALASLNERQYIRKKFASDVADDWAECCQISNSNVNGASSSVIDISAQAISARQLILEPSIEGASSISRNDDGPETQRKISSCEAQLES</sequence>
<dbReference type="OrthoDB" id="2803252at2759"/>
<dbReference type="InParanoid" id="A0A409W7S0"/>
<evidence type="ECO:0000313" key="4">
    <source>
        <dbReference type="EMBL" id="PPQ74554.1"/>
    </source>
</evidence>
<feature type="transmembrane region" description="Helical" evidence="2">
    <location>
        <begin position="90"/>
        <end position="110"/>
    </location>
</feature>
<dbReference type="PANTHER" id="PTHR40465">
    <property type="entry name" value="CHROMOSOME 1, WHOLE GENOME SHOTGUN SEQUENCE"/>
    <property type="match status" value="1"/>
</dbReference>
<protein>
    <recommendedName>
        <fullName evidence="3">DUF6534 domain-containing protein</fullName>
    </recommendedName>
</protein>
<feature type="domain" description="DUF6534" evidence="3">
    <location>
        <begin position="29"/>
        <end position="115"/>
    </location>
</feature>
<evidence type="ECO:0000256" key="1">
    <source>
        <dbReference type="SAM" id="MobiDB-lite"/>
    </source>
</evidence>
<keyword evidence="2" id="KW-0812">Transmembrane</keyword>
<comment type="caution">
    <text evidence="4">The sequence shown here is derived from an EMBL/GenBank/DDBJ whole genome shotgun (WGS) entry which is preliminary data.</text>
</comment>
<feature type="region of interest" description="Disordered" evidence="1">
    <location>
        <begin position="167"/>
        <end position="193"/>
    </location>
</feature>
<evidence type="ECO:0000313" key="5">
    <source>
        <dbReference type="Proteomes" id="UP000284842"/>
    </source>
</evidence>
<feature type="transmembrane region" description="Helical" evidence="2">
    <location>
        <begin position="20"/>
        <end position="43"/>
    </location>
</feature>
<keyword evidence="2" id="KW-1133">Transmembrane helix</keyword>
<dbReference type="InterPro" id="IPR045339">
    <property type="entry name" value="DUF6534"/>
</dbReference>
<dbReference type="Proteomes" id="UP000284842">
    <property type="component" value="Unassembled WGS sequence"/>
</dbReference>
<dbReference type="EMBL" id="NHTK01005745">
    <property type="protein sequence ID" value="PPQ74554.1"/>
    <property type="molecule type" value="Genomic_DNA"/>
</dbReference>
<dbReference type="AlphaFoldDB" id="A0A409W7S0"/>
<dbReference type="STRING" id="181874.A0A409W7S0"/>
<accession>A0A409W7S0</accession>
<feature type="transmembrane region" description="Helical" evidence="2">
    <location>
        <begin position="64"/>
        <end position="84"/>
    </location>
</feature>
<keyword evidence="2" id="KW-0472">Membrane</keyword>
<feature type="compositionally biased region" description="Polar residues" evidence="1">
    <location>
        <begin position="183"/>
        <end position="193"/>
    </location>
</feature>
<gene>
    <name evidence="4" type="ORF">CVT24_004348</name>
</gene>
<evidence type="ECO:0000256" key="2">
    <source>
        <dbReference type="SAM" id="Phobius"/>
    </source>
</evidence>
<reference evidence="4 5" key="1">
    <citation type="journal article" date="2018" name="Evol. Lett.">
        <title>Horizontal gene cluster transfer increased hallucinogenic mushroom diversity.</title>
        <authorList>
            <person name="Reynolds H.T."/>
            <person name="Vijayakumar V."/>
            <person name="Gluck-Thaler E."/>
            <person name="Korotkin H.B."/>
            <person name="Matheny P.B."/>
            <person name="Slot J.C."/>
        </authorList>
    </citation>
    <scope>NUCLEOTIDE SEQUENCE [LARGE SCALE GENOMIC DNA]</scope>
    <source>
        <strain evidence="4 5">2629</strain>
    </source>
</reference>
<organism evidence="4 5">
    <name type="scientific">Panaeolus cyanescens</name>
    <dbReference type="NCBI Taxonomy" id="181874"/>
    <lineage>
        <taxon>Eukaryota</taxon>
        <taxon>Fungi</taxon>
        <taxon>Dikarya</taxon>
        <taxon>Basidiomycota</taxon>
        <taxon>Agaricomycotina</taxon>
        <taxon>Agaricomycetes</taxon>
        <taxon>Agaricomycetidae</taxon>
        <taxon>Agaricales</taxon>
        <taxon>Agaricineae</taxon>
        <taxon>Galeropsidaceae</taxon>
        <taxon>Panaeolus</taxon>
    </lineage>
</organism>
<proteinExistence type="predicted"/>
<evidence type="ECO:0000259" key="3">
    <source>
        <dbReference type="Pfam" id="PF20152"/>
    </source>
</evidence>
<feature type="compositionally biased region" description="Basic and acidic residues" evidence="1">
    <location>
        <begin position="173"/>
        <end position="182"/>
    </location>
</feature>